<dbReference type="PANTHER" id="PTHR31800">
    <property type="entry name" value="COILED-COIL DOMAIN-CONTAINING PROTEIN 32"/>
    <property type="match status" value="1"/>
</dbReference>
<feature type="compositionally biased region" description="Acidic residues" evidence="1">
    <location>
        <begin position="191"/>
        <end position="200"/>
    </location>
</feature>
<dbReference type="PANTHER" id="PTHR31800:SF1">
    <property type="entry name" value="COILED-COIL DOMAIN-CONTAINING PROTEIN 32"/>
    <property type="match status" value="1"/>
</dbReference>
<dbReference type="GO" id="GO:0060322">
    <property type="term" value="P:head development"/>
    <property type="evidence" value="ECO:0007669"/>
    <property type="project" value="Ensembl"/>
</dbReference>
<name>A0A087XLR2_POEFO</name>
<evidence type="ECO:0000313" key="2">
    <source>
        <dbReference type="Ensembl" id="ENSPFOP00000006715.1"/>
    </source>
</evidence>
<dbReference type="AlphaFoldDB" id="A0A087XLR2"/>
<sequence length="207" mass="23275">MEKRNVTASAIFADWTRMVDNFDGQEVQTSGELWSQICSSLPEVQAPETSPEFTDSFHPAAHHEVQAGAQVNGTSSPSAQWKPMEDSESYLASLENRLRKIKGQSSDVTSRDILRSLSQAKKECWDRFLHDAQTSELFQSDDMDESALEHFKRWLIPEKVAISAEELEYLLRPTQSTEPTGSVRTPHEEETAGEQNEEEGNSSSPEK</sequence>
<keyword evidence="3" id="KW-1185">Reference proteome</keyword>
<dbReference type="InterPro" id="IPR028039">
    <property type="entry name" value="CCDC32"/>
</dbReference>
<accession>A0A087XLR2</accession>
<evidence type="ECO:0000313" key="3">
    <source>
        <dbReference type="Proteomes" id="UP000028760"/>
    </source>
</evidence>
<reference evidence="2" key="3">
    <citation type="submission" date="2025-09" db="UniProtKB">
        <authorList>
            <consortium name="Ensembl"/>
        </authorList>
    </citation>
    <scope>IDENTIFICATION</scope>
</reference>
<evidence type="ECO:0000256" key="1">
    <source>
        <dbReference type="SAM" id="MobiDB-lite"/>
    </source>
</evidence>
<dbReference type="Proteomes" id="UP000028760">
    <property type="component" value="Unassembled WGS sequence"/>
</dbReference>
<dbReference type="Pfam" id="PF14989">
    <property type="entry name" value="CCDC32"/>
    <property type="match status" value="1"/>
</dbReference>
<dbReference type="GeneTree" id="ENSGT00390000014780"/>
<feature type="region of interest" description="Disordered" evidence="1">
    <location>
        <begin position="171"/>
        <end position="207"/>
    </location>
</feature>
<dbReference type="Ensembl" id="ENSPFOT00000006727.1">
    <property type="protein sequence ID" value="ENSPFOP00000006715.1"/>
    <property type="gene ID" value="ENSPFOG00000006790.1"/>
</dbReference>
<dbReference type="STRING" id="48698.ENSPFOP00000006715"/>
<reference evidence="2" key="2">
    <citation type="submission" date="2025-08" db="UniProtKB">
        <authorList>
            <consortium name="Ensembl"/>
        </authorList>
    </citation>
    <scope>IDENTIFICATION</scope>
</reference>
<dbReference type="EMBL" id="AYCK01008755">
    <property type="status" value="NOT_ANNOTATED_CDS"/>
    <property type="molecule type" value="Genomic_DNA"/>
</dbReference>
<dbReference type="OMA" id="YVEGHES"/>
<reference evidence="3" key="1">
    <citation type="submission" date="2013-10" db="EMBL/GenBank/DDBJ databases">
        <authorList>
            <person name="Schartl M."/>
            <person name="Warren W."/>
        </authorList>
    </citation>
    <scope>NUCLEOTIDE SEQUENCE [LARGE SCALE GENOMIC DNA]</scope>
    <source>
        <strain evidence="3">female</strain>
    </source>
</reference>
<dbReference type="eggNOG" id="KOG4106">
    <property type="taxonomic scope" value="Eukaryota"/>
</dbReference>
<feature type="compositionally biased region" description="Polar residues" evidence="1">
    <location>
        <begin position="173"/>
        <end position="183"/>
    </location>
</feature>
<protein>
    <submittedName>
        <fullName evidence="2">Coiled-coil domain containing 32</fullName>
    </submittedName>
</protein>
<organism evidence="2 3">
    <name type="scientific">Poecilia formosa</name>
    <name type="common">Amazon molly</name>
    <name type="synonym">Limia formosa</name>
    <dbReference type="NCBI Taxonomy" id="48698"/>
    <lineage>
        <taxon>Eukaryota</taxon>
        <taxon>Metazoa</taxon>
        <taxon>Chordata</taxon>
        <taxon>Craniata</taxon>
        <taxon>Vertebrata</taxon>
        <taxon>Euteleostomi</taxon>
        <taxon>Actinopterygii</taxon>
        <taxon>Neopterygii</taxon>
        <taxon>Teleostei</taxon>
        <taxon>Neoteleostei</taxon>
        <taxon>Acanthomorphata</taxon>
        <taxon>Ovalentaria</taxon>
        <taxon>Atherinomorphae</taxon>
        <taxon>Cyprinodontiformes</taxon>
        <taxon>Poeciliidae</taxon>
        <taxon>Poeciliinae</taxon>
        <taxon>Poecilia</taxon>
    </lineage>
</organism>
<dbReference type="GO" id="GO:0044782">
    <property type="term" value="P:cilium organization"/>
    <property type="evidence" value="ECO:0007669"/>
    <property type="project" value="Ensembl"/>
</dbReference>
<proteinExistence type="predicted"/>